<comment type="subcellular location">
    <subcellularLocation>
        <location evidence="1">Membrane</location>
        <topology evidence="1">Multi-pass membrane protein</topology>
    </subcellularLocation>
</comment>
<evidence type="ECO:0000259" key="7">
    <source>
        <dbReference type="Pfam" id="PF04138"/>
    </source>
</evidence>
<keyword evidence="4 6" id="KW-1133">Transmembrane helix</keyword>
<evidence type="ECO:0000256" key="3">
    <source>
        <dbReference type="ARBA" id="ARBA00022692"/>
    </source>
</evidence>
<comment type="caution">
    <text evidence="8">The sequence shown here is derived from an EMBL/GenBank/DDBJ whole genome shotgun (WGS) entry which is preliminary data.</text>
</comment>
<feature type="domain" description="GtrA/DPMS transmembrane" evidence="7">
    <location>
        <begin position="36"/>
        <end position="145"/>
    </location>
</feature>
<dbReference type="InterPro" id="IPR007267">
    <property type="entry name" value="GtrA_DPMS_TM"/>
</dbReference>
<evidence type="ECO:0000256" key="1">
    <source>
        <dbReference type="ARBA" id="ARBA00004141"/>
    </source>
</evidence>
<evidence type="ECO:0000256" key="6">
    <source>
        <dbReference type="SAM" id="Phobius"/>
    </source>
</evidence>
<dbReference type="Proteomes" id="UP001157461">
    <property type="component" value="Unassembled WGS sequence"/>
</dbReference>
<gene>
    <name evidence="8" type="ORF">OMP44_18955</name>
</gene>
<dbReference type="Pfam" id="PF04138">
    <property type="entry name" value="GtrA_DPMS_TM"/>
    <property type="match status" value="1"/>
</dbReference>
<comment type="similarity">
    <text evidence="2">Belongs to the GtrA family.</text>
</comment>
<evidence type="ECO:0000256" key="2">
    <source>
        <dbReference type="ARBA" id="ARBA00009399"/>
    </source>
</evidence>
<dbReference type="EMBL" id="JAPDIQ010000009">
    <property type="protein sequence ID" value="MDH4764975.1"/>
    <property type="molecule type" value="Genomic_DNA"/>
</dbReference>
<organism evidence="8 9">
    <name type="scientific">Pseudomonas flavocrustae</name>
    <dbReference type="NCBI Taxonomy" id="2991719"/>
    <lineage>
        <taxon>Bacteria</taxon>
        <taxon>Pseudomonadati</taxon>
        <taxon>Pseudomonadota</taxon>
        <taxon>Gammaproteobacteria</taxon>
        <taxon>Pseudomonadales</taxon>
        <taxon>Pseudomonadaceae</taxon>
        <taxon>Pseudomonas</taxon>
    </lineage>
</organism>
<dbReference type="PANTHER" id="PTHR38459:SF1">
    <property type="entry name" value="PROPHAGE BACTOPRENOL-LINKED GLUCOSE TRANSLOCASE HOMOLOG"/>
    <property type="match status" value="1"/>
</dbReference>
<feature type="transmembrane region" description="Helical" evidence="6">
    <location>
        <begin position="64"/>
        <end position="82"/>
    </location>
</feature>
<evidence type="ECO:0000256" key="5">
    <source>
        <dbReference type="ARBA" id="ARBA00023136"/>
    </source>
</evidence>
<feature type="transmembrane region" description="Helical" evidence="6">
    <location>
        <begin position="37"/>
        <end position="58"/>
    </location>
</feature>
<evidence type="ECO:0000256" key="4">
    <source>
        <dbReference type="ARBA" id="ARBA00022989"/>
    </source>
</evidence>
<evidence type="ECO:0000313" key="9">
    <source>
        <dbReference type="Proteomes" id="UP001157461"/>
    </source>
</evidence>
<name>A0ABT6IMU9_9PSED</name>
<evidence type="ECO:0000313" key="8">
    <source>
        <dbReference type="EMBL" id="MDH4764975.1"/>
    </source>
</evidence>
<dbReference type="InterPro" id="IPR051401">
    <property type="entry name" value="GtrA_CellWall_Glycosyl"/>
</dbReference>
<accession>A0ABT6IMU9</accession>
<keyword evidence="9" id="KW-1185">Reference proteome</keyword>
<dbReference type="PANTHER" id="PTHR38459">
    <property type="entry name" value="PROPHAGE BACTOPRENOL-LINKED GLUCOSE TRANSLOCASE HOMOLOG"/>
    <property type="match status" value="1"/>
</dbReference>
<dbReference type="RefSeq" id="WP_280310650.1">
    <property type="nucleotide sequence ID" value="NZ_JAPDIQ010000009.1"/>
</dbReference>
<sequence length="146" mass="15514">MFRYLRGNVRRSSAVASRSSVSTTGSLAKSAAQPLRFALVGAVATGVHMAIAAMLLGMWSWPAYLANLGAFLVAFGVSYLGHRYLTFARAGSPWRFLPVALAGFGLNNLLLTGLLACGVPALYALLAATALVPVFSYLLSSLWVFR</sequence>
<feature type="transmembrane region" description="Helical" evidence="6">
    <location>
        <begin position="122"/>
        <end position="145"/>
    </location>
</feature>
<keyword evidence="5 6" id="KW-0472">Membrane</keyword>
<reference evidence="8 9" key="1">
    <citation type="submission" date="2022-10" db="EMBL/GenBank/DDBJ databases">
        <title>A novel Pseudomonas species, isolated from Passiflora incarnata leaves.</title>
        <authorList>
            <person name="Cueva-Yesquen L.G."/>
            <person name="Fantinatti-Garboggini F."/>
        </authorList>
    </citation>
    <scope>NUCLEOTIDE SEQUENCE [LARGE SCALE GENOMIC DNA]</scope>
    <source>
        <strain evidence="8 9">CBMAI 2609</strain>
    </source>
</reference>
<proteinExistence type="inferred from homology"/>
<feature type="transmembrane region" description="Helical" evidence="6">
    <location>
        <begin position="94"/>
        <end position="116"/>
    </location>
</feature>
<keyword evidence="3 6" id="KW-0812">Transmembrane</keyword>
<protein>
    <submittedName>
        <fullName evidence="8">GtrA family protein</fullName>
    </submittedName>
</protein>